<accession>A0AAF0FC38</accession>
<feature type="compositionally biased region" description="Polar residues" evidence="3">
    <location>
        <begin position="508"/>
        <end position="528"/>
    </location>
</feature>
<dbReference type="InterPro" id="IPR001375">
    <property type="entry name" value="Peptidase_S9_cat"/>
</dbReference>
<sequence length="746" mass="81222">MQTLAPYGAWESPINADHLTKKSSYLNEIATHPAQRSLLFSLSEAEKQGRISLRQLIDGKHTTLPVPGSIRTTVHEYGGGALGILPNGDAIVSHQVSGKSFVSQASSEICEPILELESDTRYADFDAYPDGSVVVAVQERHEDEKVINSLACIDTRKKSAYVLESAHDFYAYPRFSQNGKWIAYVTWDHPEMPFWSSQLWVAPVDPRTKITIGQPILVAGQTGVAQQPVWCPGQEPILYYTLSGASGGTIHEVHLDDNDGKIKDIAISSPGEASTDVQPPLWTLNNSSLVALDQRHIAYIETSKGNDRVVVLDRHRQARVLVETGYSQYSQLRVDAQNSSLVAIASSPTVLPRMIRIQLEDLLAKTHHETLQVAVEEVFVPASPTILREDNISVATPITFPSELPDGSPSTAHALYYPPKNAAFQAPADTSPPCRIIVHGGPTGKASTSLDLSLQFWTTRGWAVCAVNFRGSTGYGYEYMARLNGHWGDIDVRDCVNAALFLSGQKPLNSTKSESEPESNSFRVSESTGEGGAKCVTVSRQSSALPRAGDYASLGFACLLSAFLSSQQNSLHDSLLYTIGSLLFALLLRAYTSVLSVPARVHSSIFGPTHGRRLPLIDPKKICISGRSSGGFTVLRALADYPKVFCAGYSGYGVCDLERLNDASHKFESHYIERLLGGKAKVLQDIYAKRNPITTAHNIRVPILLSQGSDDKIVPPEQSRSMARSISQSGGQVEYLEFDGEGHGTS</sequence>
<comment type="catalytic activity">
    <reaction evidence="2">
        <text>a monoacylglycerol + H2O = glycerol + a fatty acid + H(+)</text>
        <dbReference type="Rhea" id="RHEA:15245"/>
        <dbReference type="ChEBI" id="CHEBI:15377"/>
        <dbReference type="ChEBI" id="CHEBI:15378"/>
        <dbReference type="ChEBI" id="CHEBI:17408"/>
        <dbReference type="ChEBI" id="CHEBI:17754"/>
        <dbReference type="ChEBI" id="CHEBI:28868"/>
    </reaction>
</comment>
<evidence type="ECO:0000313" key="6">
    <source>
        <dbReference type="Proteomes" id="UP001214628"/>
    </source>
</evidence>
<dbReference type="GO" id="GO:0008236">
    <property type="term" value="F:serine-type peptidase activity"/>
    <property type="evidence" value="ECO:0007669"/>
    <property type="project" value="InterPro"/>
</dbReference>
<dbReference type="EMBL" id="CP118375">
    <property type="protein sequence ID" value="WFD42037.1"/>
    <property type="molecule type" value="Genomic_DNA"/>
</dbReference>
<feature type="domain" description="Peptidase S9 prolyl oligopeptidase catalytic" evidence="4">
    <location>
        <begin position="450"/>
        <end position="506"/>
    </location>
</feature>
<keyword evidence="6" id="KW-1185">Reference proteome</keyword>
<dbReference type="AlphaFoldDB" id="A0AAF0FC38"/>
<reference evidence="5" key="1">
    <citation type="submission" date="2023-02" db="EMBL/GenBank/DDBJ databases">
        <title>Mating type loci evolution in Malassezia.</title>
        <authorList>
            <person name="Coelho M.A."/>
        </authorList>
    </citation>
    <scope>NUCLEOTIDE SEQUENCE</scope>
    <source>
        <strain evidence="5">CBS 14136</strain>
    </source>
</reference>
<evidence type="ECO:0000256" key="3">
    <source>
        <dbReference type="SAM" id="MobiDB-lite"/>
    </source>
</evidence>
<feature type="compositionally biased region" description="Polar residues" evidence="3">
    <location>
        <begin position="718"/>
        <end position="731"/>
    </location>
</feature>
<dbReference type="SUPFAM" id="SSF82171">
    <property type="entry name" value="DPP6 N-terminal domain-like"/>
    <property type="match status" value="1"/>
</dbReference>
<dbReference type="PANTHER" id="PTHR43056">
    <property type="entry name" value="PEPTIDASE S9 PROLYL OLIGOPEPTIDASE"/>
    <property type="match status" value="1"/>
</dbReference>
<dbReference type="Gene3D" id="3.40.50.1820">
    <property type="entry name" value="alpha/beta hydrolase"/>
    <property type="match status" value="2"/>
</dbReference>
<dbReference type="Pfam" id="PF00326">
    <property type="entry name" value="Peptidase_S9"/>
    <property type="match status" value="2"/>
</dbReference>
<feature type="region of interest" description="Disordered" evidence="3">
    <location>
        <begin position="508"/>
        <end position="529"/>
    </location>
</feature>
<dbReference type="PANTHER" id="PTHR43056:SF5">
    <property type="entry name" value="PEPTIDASE S9 PROLYL OLIGOPEPTIDASE CATALYTIC DOMAIN-CONTAINING PROTEIN"/>
    <property type="match status" value="1"/>
</dbReference>
<comment type="catalytic activity">
    <reaction evidence="1">
        <text>a diacylglycerol + H2O = a monoacylglycerol + a fatty acid + H(+)</text>
        <dbReference type="Rhea" id="RHEA:32731"/>
        <dbReference type="ChEBI" id="CHEBI:15377"/>
        <dbReference type="ChEBI" id="CHEBI:15378"/>
        <dbReference type="ChEBI" id="CHEBI:17408"/>
        <dbReference type="ChEBI" id="CHEBI:18035"/>
        <dbReference type="ChEBI" id="CHEBI:28868"/>
    </reaction>
</comment>
<dbReference type="InterPro" id="IPR011042">
    <property type="entry name" value="6-blade_b-propeller_TolB-like"/>
</dbReference>
<evidence type="ECO:0000256" key="1">
    <source>
        <dbReference type="ARBA" id="ARBA00047591"/>
    </source>
</evidence>
<dbReference type="Gene3D" id="2.120.10.30">
    <property type="entry name" value="TolB, C-terminal domain"/>
    <property type="match status" value="1"/>
</dbReference>
<feature type="region of interest" description="Disordered" evidence="3">
    <location>
        <begin position="715"/>
        <end position="746"/>
    </location>
</feature>
<feature type="domain" description="Peptidase S9 prolyl oligopeptidase catalytic" evidence="4">
    <location>
        <begin position="616"/>
        <end position="745"/>
    </location>
</feature>
<dbReference type="SUPFAM" id="SSF53474">
    <property type="entry name" value="alpha/beta-Hydrolases"/>
    <property type="match status" value="1"/>
</dbReference>
<dbReference type="GO" id="GO:0006508">
    <property type="term" value="P:proteolysis"/>
    <property type="evidence" value="ECO:0007669"/>
    <property type="project" value="InterPro"/>
</dbReference>
<evidence type="ECO:0000256" key="2">
    <source>
        <dbReference type="ARBA" id="ARBA00048461"/>
    </source>
</evidence>
<proteinExistence type="predicted"/>
<dbReference type="Proteomes" id="UP001214628">
    <property type="component" value="Chromosome 1"/>
</dbReference>
<dbReference type="InterPro" id="IPR029058">
    <property type="entry name" value="AB_hydrolase_fold"/>
</dbReference>
<dbReference type="InterPro" id="IPR050585">
    <property type="entry name" value="Xaa-Pro_dipeptidyl-ppase/CocE"/>
</dbReference>
<evidence type="ECO:0000313" key="5">
    <source>
        <dbReference type="EMBL" id="WFD42037.1"/>
    </source>
</evidence>
<organism evidence="5 6">
    <name type="scientific">Malassezia psittaci</name>
    <dbReference type="NCBI Taxonomy" id="1821823"/>
    <lineage>
        <taxon>Eukaryota</taxon>
        <taxon>Fungi</taxon>
        <taxon>Dikarya</taxon>
        <taxon>Basidiomycota</taxon>
        <taxon>Ustilaginomycotina</taxon>
        <taxon>Malasseziomycetes</taxon>
        <taxon>Malasseziales</taxon>
        <taxon>Malasseziaceae</taxon>
        <taxon>Malassezia</taxon>
    </lineage>
</organism>
<gene>
    <name evidence="5" type="ORF">MPSI1_000674</name>
</gene>
<protein>
    <recommendedName>
        <fullName evidence="4">Peptidase S9 prolyl oligopeptidase catalytic domain-containing protein</fullName>
    </recommendedName>
</protein>
<evidence type="ECO:0000259" key="4">
    <source>
        <dbReference type="Pfam" id="PF00326"/>
    </source>
</evidence>
<name>A0AAF0FC38_9BASI</name>